<gene>
    <name evidence="1" type="ORF">HF292_015480</name>
</gene>
<geneLocation type="plasmid" evidence="1 2">
    <name>pCF3-2</name>
</geneLocation>
<evidence type="ECO:0000313" key="2">
    <source>
        <dbReference type="Proteomes" id="UP001196097"/>
    </source>
</evidence>
<protein>
    <submittedName>
        <fullName evidence="1">Uncharacterized protein</fullName>
    </submittedName>
</protein>
<proteinExistence type="predicted"/>
<dbReference type="Proteomes" id="UP001196097">
    <property type="component" value="Plasmid pCF3-2"/>
</dbReference>
<accession>A0ACD5ILI6</accession>
<name>A0ACD5ILI6_9PROT</name>
<keyword evidence="2" id="KW-1185">Reference proteome</keyword>
<evidence type="ECO:0000313" key="1">
    <source>
        <dbReference type="EMBL" id="XRP74673.1"/>
    </source>
</evidence>
<reference evidence="1 2" key="1">
    <citation type="journal article" date="2021" name="ISME J.">
        <title>Genomic evolution of the class Acidithiobacillia: deep-branching Proteobacteria living in extreme acidic conditions.</title>
        <authorList>
            <person name="Moya-Beltran A."/>
            <person name="Beard S."/>
            <person name="Rojas-Villalobos C."/>
            <person name="Issotta F."/>
            <person name="Gallardo Y."/>
            <person name="Ulloa R."/>
            <person name="Giaveno A."/>
            <person name="Degli Esposti M."/>
            <person name="Johnson D.B."/>
            <person name="Quatrini R."/>
        </authorList>
    </citation>
    <scope>NUCLEOTIDE SEQUENCE [LARGE SCALE GENOMIC DNA]</scope>
    <source>
        <strain evidence="1 2">CF3</strain>
    </source>
</reference>
<organism evidence="1 2">
    <name type="scientific">Acidithiobacillus ferruginosus</name>
    <dbReference type="NCBI Taxonomy" id="3063951"/>
    <lineage>
        <taxon>Bacteria</taxon>
        <taxon>Pseudomonadati</taxon>
        <taxon>Pseudomonadota</taxon>
        <taxon>Acidithiobacillia</taxon>
        <taxon>Acidithiobacillales</taxon>
        <taxon>Acidithiobacillaceae</taxon>
        <taxon>Acidithiobacillus</taxon>
    </lineage>
</organism>
<sequence length="149" mass="16373">MTRWFLTTLAPLISAATPILRQYGIRAVIAILFVESMGVVFAPDEAVIVAACFLAAKGVFPIWEAIPVGALSATLDGYLAYGLGARYGHAGLLRYGCHVWIRPEIVDKVHRFFWRFGAPVELSAALSYHCVSYRAASREVKQQWPSCGV</sequence>
<dbReference type="EMBL" id="CP130948">
    <property type="protein sequence ID" value="XRP74673.1"/>
    <property type="molecule type" value="Genomic_DNA"/>
</dbReference>
<keyword evidence="1" id="KW-0614">Plasmid</keyword>